<dbReference type="EMBL" id="JADDUC010000013">
    <property type="protein sequence ID" value="KAG0128770.1"/>
    <property type="molecule type" value="Genomic_DNA"/>
</dbReference>
<gene>
    <name evidence="6" type="ORF">IHE44_0014387</name>
    <name evidence="5" type="ORF">IHE44_001724</name>
</gene>
<dbReference type="SMART" id="SM00060">
    <property type="entry name" value="FN3"/>
    <property type="match status" value="3"/>
</dbReference>
<dbReference type="SUPFAM" id="SSF48726">
    <property type="entry name" value="Immunoglobulin"/>
    <property type="match status" value="1"/>
</dbReference>
<dbReference type="PANTHER" id="PTHR14340:SF9">
    <property type="entry name" value="FIBRONECTIN TYPE-III DOMAIN-CONTAINING PROTEIN"/>
    <property type="match status" value="1"/>
</dbReference>
<reference evidence="6 7" key="2">
    <citation type="journal article" date="2021" name="J. Hered.">
        <title>Feather Gene Expression Elucidates the Developmental Basis of Plumage Iridescence in African Starlings.</title>
        <authorList>
            <person name="Rubenstein D.R."/>
            <person name="Corvelo A."/>
            <person name="MacManes M.D."/>
            <person name="Maia R."/>
            <person name="Narzisi G."/>
            <person name="Rousaki A."/>
            <person name="Vandenabeele P."/>
            <person name="Shawkey M.D."/>
            <person name="Solomon J."/>
        </authorList>
    </citation>
    <scope>NUCLEOTIDE SEQUENCE [LARGE SCALE GENOMIC DNA]</scope>
    <source>
        <strain evidence="6">SS15</strain>
    </source>
</reference>
<dbReference type="PANTHER" id="PTHR14340">
    <property type="entry name" value="MICROFIBRIL-ASSOCIATED GLYCOPROTEIN 3"/>
    <property type="match status" value="1"/>
</dbReference>
<keyword evidence="2" id="KW-0393">Immunoglobulin domain</keyword>
<reference evidence="5" key="1">
    <citation type="submission" date="2020-10" db="EMBL/GenBank/DDBJ databases">
        <title>Feather gene expression reveals the developmental basis of iridescence in African starlings.</title>
        <authorList>
            <person name="Rubenstein D.R."/>
        </authorList>
    </citation>
    <scope>NUCLEOTIDE SEQUENCE</scope>
    <source>
        <strain evidence="5">SS15</strain>
        <tissue evidence="5">Liver</tissue>
    </source>
</reference>
<dbReference type="OrthoDB" id="504170at2759"/>
<evidence type="ECO:0000259" key="4">
    <source>
        <dbReference type="PROSITE" id="PS50853"/>
    </source>
</evidence>
<dbReference type="Pfam" id="PF00041">
    <property type="entry name" value="fn3"/>
    <property type="match status" value="3"/>
</dbReference>
<accession>A0A835TZK7</accession>
<dbReference type="EMBL" id="JADDUC020000008">
    <property type="protein sequence ID" value="KAI1237132.1"/>
    <property type="molecule type" value="Genomic_DNA"/>
</dbReference>
<dbReference type="PROSITE" id="PS50853">
    <property type="entry name" value="FN3"/>
    <property type="match status" value="3"/>
</dbReference>
<feature type="domain" description="Fibronectin type-III" evidence="4">
    <location>
        <begin position="281"/>
        <end position="378"/>
    </location>
</feature>
<dbReference type="Pfam" id="PF07679">
    <property type="entry name" value="I-set"/>
    <property type="match status" value="1"/>
</dbReference>
<dbReference type="Proteomes" id="UP000618051">
    <property type="component" value="Unassembled WGS sequence"/>
</dbReference>
<reference evidence="6" key="3">
    <citation type="submission" date="2022-01" db="EMBL/GenBank/DDBJ databases">
        <authorList>
            <person name="Rubenstein D.R."/>
        </authorList>
    </citation>
    <scope>NUCLEOTIDE SEQUENCE</scope>
    <source>
        <strain evidence="6">SS15</strain>
        <tissue evidence="6">Liver</tissue>
    </source>
</reference>
<evidence type="ECO:0000313" key="5">
    <source>
        <dbReference type="EMBL" id="KAG0128770.1"/>
    </source>
</evidence>
<dbReference type="SUPFAM" id="SSF49265">
    <property type="entry name" value="Fibronectin type III"/>
    <property type="match status" value="2"/>
</dbReference>
<name>A0A835TZK7_9PASS</name>
<dbReference type="FunFam" id="2.60.40.10:FF:000073">
    <property type="entry name" value="titin isoform X1"/>
    <property type="match status" value="1"/>
</dbReference>
<sequence length="385" mass="42776">MPKIEWDKNEVLIDQTSNALKITKEEVSRTEAKTELSLPAAVRDDKGTYTVRATNRLGTAFRNVHVEVYDRPSPPRNLAVSDIKAESCYLTWDAPLDNGGSEITHYIIEKRDASKKKSEWEEVSKGVVERRFGVWNLATNEKYQFRVRAVNKYGISDECLSEKVVIKDPYGLPGPPGKPKILDRTRSSMLVTWEPPLDNGGSPITGYWLEKREVGGVYWARVNRAPVTKPSVKGLEHNVLRLAEGVEYQFRVMAENLAGIGPPSEPSDPALAADPIFVPGPPSCPEVKDKTKSSVALAWKPPQKDGGSPIKGYIVEMQDEGSTDWKKVNEGDRLFPTCECVIPNLKELRKYRFRVKAVNAAGESEPSPATSEIPVQDILGKSSDN</sequence>
<organism evidence="5">
    <name type="scientific">Lamprotornis superbus</name>
    <dbReference type="NCBI Taxonomy" id="245042"/>
    <lineage>
        <taxon>Eukaryota</taxon>
        <taxon>Metazoa</taxon>
        <taxon>Chordata</taxon>
        <taxon>Craniata</taxon>
        <taxon>Vertebrata</taxon>
        <taxon>Euteleostomi</taxon>
        <taxon>Archelosauria</taxon>
        <taxon>Archosauria</taxon>
        <taxon>Dinosauria</taxon>
        <taxon>Saurischia</taxon>
        <taxon>Theropoda</taxon>
        <taxon>Coelurosauria</taxon>
        <taxon>Aves</taxon>
        <taxon>Neognathae</taxon>
        <taxon>Neoaves</taxon>
        <taxon>Telluraves</taxon>
        <taxon>Australaves</taxon>
        <taxon>Passeriformes</taxon>
        <taxon>Sturnidae</taxon>
        <taxon>Lamprotornis</taxon>
    </lineage>
</organism>
<feature type="region of interest" description="Disordered" evidence="3">
    <location>
        <begin position="359"/>
        <end position="385"/>
    </location>
</feature>
<dbReference type="CDD" id="cd00063">
    <property type="entry name" value="FN3"/>
    <property type="match status" value="3"/>
</dbReference>
<dbReference type="InterPro" id="IPR036179">
    <property type="entry name" value="Ig-like_dom_sf"/>
</dbReference>
<feature type="domain" description="Fibronectin type-III" evidence="4">
    <location>
        <begin position="175"/>
        <end position="275"/>
    </location>
</feature>
<evidence type="ECO:0000256" key="3">
    <source>
        <dbReference type="SAM" id="MobiDB-lite"/>
    </source>
</evidence>
<dbReference type="InterPro" id="IPR036116">
    <property type="entry name" value="FN3_sf"/>
</dbReference>
<dbReference type="Gene3D" id="2.60.40.10">
    <property type="entry name" value="Immunoglobulins"/>
    <property type="match status" value="4"/>
</dbReference>
<keyword evidence="1" id="KW-0677">Repeat</keyword>
<dbReference type="FunFam" id="2.60.40.10:FF:000003">
    <property type="entry name" value="Titin isoform E"/>
    <property type="match status" value="1"/>
</dbReference>
<dbReference type="InterPro" id="IPR013098">
    <property type="entry name" value="Ig_I-set"/>
</dbReference>
<evidence type="ECO:0000313" key="6">
    <source>
        <dbReference type="EMBL" id="KAI1237132.1"/>
    </source>
</evidence>
<keyword evidence="7" id="KW-1185">Reference proteome</keyword>
<proteinExistence type="predicted"/>
<feature type="domain" description="Fibronectin type-III" evidence="4">
    <location>
        <begin position="74"/>
        <end position="169"/>
    </location>
</feature>
<dbReference type="InterPro" id="IPR003961">
    <property type="entry name" value="FN3_dom"/>
</dbReference>
<dbReference type="InterPro" id="IPR013783">
    <property type="entry name" value="Ig-like_fold"/>
</dbReference>
<evidence type="ECO:0000256" key="2">
    <source>
        <dbReference type="ARBA" id="ARBA00023319"/>
    </source>
</evidence>
<dbReference type="PRINTS" id="PR00014">
    <property type="entry name" value="FNTYPEIII"/>
</dbReference>
<evidence type="ECO:0000256" key="1">
    <source>
        <dbReference type="ARBA" id="ARBA00022737"/>
    </source>
</evidence>
<evidence type="ECO:0000313" key="7">
    <source>
        <dbReference type="Proteomes" id="UP000618051"/>
    </source>
</evidence>
<dbReference type="FunFam" id="2.60.40.10:FF:000034">
    <property type="entry name" value="Titin isoform A"/>
    <property type="match status" value="1"/>
</dbReference>
<comment type="caution">
    <text evidence="5">The sequence shown here is derived from an EMBL/GenBank/DDBJ whole genome shotgun (WGS) entry which is preliminary data.</text>
</comment>
<protein>
    <recommendedName>
        <fullName evidence="4">Fibronectin type-III domain-containing protein</fullName>
    </recommendedName>
</protein>
<dbReference type="AlphaFoldDB" id="A0A835TZK7"/>